<evidence type="ECO:0000313" key="2">
    <source>
        <dbReference type="Proteomes" id="UP001060085"/>
    </source>
</evidence>
<dbReference type="EMBL" id="CM044705">
    <property type="protein sequence ID" value="KAI5661051.1"/>
    <property type="molecule type" value="Genomic_DNA"/>
</dbReference>
<protein>
    <submittedName>
        <fullName evidence="1">Uncharacterized protein</fullName>
    </submittedName>
</protein>
<gene>
    <name evidence="1" type="ORF">M9H77_20374</name>
</gene>
<evidence type="ECO:0000313" key="1">
    <source>
        <dbReference type="EMBL" id="KAI5661051.1"/>
    </source>
</evidence>
<organism evidence="1 2">
    <name type="scientific">Catharanthus roseus</name>
    <name type="common">Madagascar periwinkle</name>
    <name type="synonym">Vinca rosea</name>
    <dbReference type="NCBI Taxonomy" id="4058"/>
    <lineage>
        <taxon>Eukaryota</taxon>
        <taxon>Viridiplantae</taxon>
        <taxon>Streptophyta</taxon>
        <taxon>Embryophyta</taxon>
        <taxon>Tracheophyta</taxon>
        <taxon>Spermatophyta</taxon>
        <taxon>Magnoliopsida</taxon>
        <taxon>eudicotyledons</taxon>
        <taxon>Gunneridae</taxon>
        <taxon>Pentapetalae</taxon>
        <taxon>asterids</taxon>
        <taxon>lamiids</taxon>
        <taxon>Gentianales</taxon>
        <taxon>Apocynaceae</taxon>
        <taxon>Rauvolfioideae</taxon>
        <taxon>Vinceae</taxon>
        <taxon>Catharanthinae</taxon>
        <taxon>Catharanthus</taxon>
    </lineage>
</organism>
<name>A0ACC0ANJ4_CATRO</name>
<reference evidence="2" key="1">
    <citation type="journal article" date="2023" name="Nat. Plants">
        <title>Single-cell RNA sequencing provides a high-resolution roadmap for understanding the multicellular compartmentation of specialized metabolism.</title>
        <authorList>
            <person name="Sun S."/>
            <person name="Shen X."/>
            <person name="Li Y."/>
            <person name="Li Y."/>
            <person name="Wang S."/>
            <person name="Li R."/>
            <person name="Zhang H."/>
            <person name="Shen G."/>
            <person name="Guo B."/>
            <person name="Wei J."/>
            <person name="Xu J."/>
            <person name="St-Pierre B."/>
            <person name="Chen S."/>
            <person name="Sun C."/>
        </authorList>
    </citation>
    <scope>NUCLEOTIDE SEQUENCE [LARGE SCALE GENOMIC DNA]</scope>
</reference>
<dbReference type="Proteomes" id="UP001060085">
    <property type="component" value="Linkage Group LG05"/>
</dbReference>
<comment type="caution">
    <text evidence="1">The sequence shown here is derived from an EMBL/GenBank/DDBJ whole genome shotgun (WGS) entry which is preliminary data.</text>
</comment>
<accession>A0ACC0ANJ4</accession>
<proteinExistence type="predicted"/>
<sequence>MGPPKAVRTISQEAFDEMVKENMEDLGMDPSEALQDAIDTLSLQGVDLSGIVRCIPGESSLDENPVIQALNRLRELSSDSSDDETSLNEIAELLERLNELCSLEGSGNAAIAVKNGAVELVISILQKLRTSSCDRGLVSALTTLASLLYDLQTSETFEKNGGPKIVLDIVNGGAQSISIINSGFSVVAAAASGNEILKESFMALKIDEIITKILREHKRGNFPCLYDAIRVLLAADDHRVVASQVFGYARIFAKKGIVEALVETLHEGLSSPNIASASIALKAVAVNDEICRSVADNGGIDAVLLCIDNCGEQGNKPVAKACCSLLSKLAGSDINKSSIIEKQGMDRLMKLSARFTDDPSMLQEVMSIVWVLCLRSPENAARAIEAGAGDLAVESMLRFPESEQLQRSACLMIRNLVVRNPENRTLLLGKGIEKLIRKAKGNHRSCKDAASDALRDLGLDNYNA</sequence>
<keyword evidence="2" id="KW-1185">Reference proteome</keyword>